<dbReference type="EMBL" id="AP014548">
    <property type="protein sequence ID" value="BAO55962.1"/>
    <property type="molecule type" value="Genomic_DNA"/>
</dbReference>
<feature type="domain" description="General stress protein FMN-binding split barrel" evidence="1">
    <location>
        <begin position="11"/>
        <end position="157"/>
    </location>
</feature>
<dbReference type="AlphaFoldDB" id="W8VXI0"/>
<dbReference type="Proteomes" id="UP000031760">
    <property type="component" value="Chromosome"/>
</dbReference>
<dbReference type="Pfam" id="PF16242">
    <property type="entry name" value="Pyrid_ox_like"/>
    <property type="match status" value="1"/>
</dbReference>
<dbReference type="KEGG" id="nmf:NMS_1953"/>
<dbReference type="RefSeq" id="WP_041496473.1">
    <property type="nucleotide sequence ID" value="NZ_AP014548.1"/>
</dbReference>
<dbReference type="STRING" id="1454201.NMS_1953"/>
<dbReference type="InterPro" id="IPR038725">
    <property type="entry name" value="YdaG_split_barrel_FMN-bd"/>
</dbReference>
<sequence length="167" mass="18737">MSTNNLNNAEAQKKYKDLSTSIDFAMMLTHLDQTPLHAIPMSTKRVDDNGTTYFLSNADSEHNANIESDSRCQLLYAEKHSMEFLSVYGKAVISRDKALIHDLYSSTDDNWFEGKDDPNITVITFHPEEGHYWDSKSNALVSLFKMGYGAITGEKMDVGESGSLKDI</sequence>
<gene>
    <name evidence="2" type="ORF">NMS_1953</name>
</gene>
<dbReference type="OrthoDB" id="1432662at2"/>
<reference evidence="2 3" key="1">
    <citation type="journal article" date="2014" name="Proc. Natl. Acad. Sci. U.S.A.">
        <title>Functional characterization of flavobacteria rhodopsins reveals a unique class of light-driven chloride pump in bacteria.</title>
        <authorList>
            <person name="Yoshizawa S."/>
            <person name="Kumagai Y."/>
            <person name="Kim H."/>
            <person name="Ogura Y."/>
            <person name="Hayashi T."/>
            <person name="Iwasaki W."/>
            <person name="DeLong E.F."/>
            <person name="Kogure K."/>
        </authorList>
    </citation>
    <scope>NUCLEOTIDE SEQUENCE [LARGE SCALE GENOMIC DNA]</scope>
    <source>
        <strain evidence="2 3">S1-08</strain>
    </source>
</reference>
<dbReference type="HOGENOM" id="CLU_091428_1_0_10"/>
<keyword evidence="3" id="KW-1185">Reference proteome</keyword>
<name>W8VXI0_9FLAO</name>
<evidence type="ECO:0000313" key="2">
    <source>
        <dbReference type="EMBL" id="BAO55962.1"/>
    </source>
</evidence>
<dbReference type="SUPFAM" id="SSF50475">
    <property type="entry name" value="FMN-binding split barrel"/>
    <property type="match status" value="1"/>
</dbReference>
<dbReference type="InterPro" id="IPR052917">
    <property type="entry name" value="Stress-Dev_Protein"/>
</dbReference>
<proteinExistence type="predicted"/>
<dbReference type="PANTHER" id="PTHR34818">
    <property type="entry name" value="PROTEIN BLI-3"/>
    <property type="match status" value="1"/>
</dbReference>
<evidence type="ECO:0000259" key="1">
    <source>
        <dbReference type="Pfam" id="PF16242"/>
    </source>
</evidence>
<protein>
    <submittedName>
        <fullName evidence="2">General stress protein</fullName>
    </submittedName>
</protein>
<dbReference type="PANTHER" id="PTHR34818:SF1">
    <property type="entry name" value="PROTEIN BLI-3"/>
    <property type="match status" value="1"/>
</dbReference>
<accession>W8VXI0</accession>
<dbReference type="Gene3D" id="2.30.110.10">
    <property type="entry name" value="Electron Transport, Fmn-binding Protein, Chain A"/>
    <property type="match status" value="1"/>
</dbReference>
<dbReference type="InterPro" id="IPR012349">
    <property type="entry name" value="Split_barrel_FMN-bd"/>
</dbReference>
<organism evidence="2 3">
    <name type="scientific">Nonlabens marinus S1-08</name>
    <dbReference type="NCBI Taxonomy" id="1454201"/>
    <lineage>
        <taxon>Bacteria</taxon>
        <taxon>Pseudomonadati</taxon>
        <taxon>Bacteroidota</taxon>
        <taxon>Flavobacteriia</taxon>
        <taxon>Flavobacteriales</taxon>
        <taxon>Flavobacteriaceae</taxon>
        <taxon>Nonlabens</taxon>
    </lineage>
</organism>
<evidence type="ECO:0000313" key="3">
    <source>
        <dbReference type="Proteomes" id="UP000031760"/>
    </source>
</evidence>